<dbReference type="EMBL" id="JAFMYW010000003">
    <property type="protein sequence ID" value="MBO0949466.1"/>
    <property type="molecule type" value="Genomic_DNA"/>
</dbReference>
<comment type="caution">
    <text evidence="5">The sequence shown here is derived from an EMBL/GenBank/DDBJ whole genome shotgun (WGS) entry which is preliminary data.</text>
</comment>
<keyword evidence="2" id="KW-0238">DNA-binding</keyword>
<feature type="domain" description="Tyr recombinase" evidence="4">
    <location>
        <begin position="243"/>
        <end position="431"/>
    </location>
</feature>
<proteinExistence type="inferred from homology"/>
<gene>
    <name evidence="5" type="ORF">J2I46_12795</name>
</gene>
<sequence length="459" mass="52139">MKTPSTEDVKFLLKDARATGPTLIYLIFRFDNSRFKYSTGQTVEPYQWNATDQRAYTNQKNKAVRSEHETINGHLDRHRAALVRVVTRLQMAGVTIDNATIKNYLDLDLSKAAPKRATAEVVTPAAEPFTAYITRFVKEAEAGKRLTHKSLHYAGYTLAGYMKLYRVLLKYTAETGRPTDYSDITLDFYHQFKLWLTGRGLTLNYVGTLLKDLKVMLKQSHADGLHNSTAYQHKDFKKLVEDVDNIYLSDAELTALYNLDLSTNPRLDRIRDLFLIGAYTGLRFSDFSQLRPENITHEGRIFTRKTIKTFEKVSIPLNPNVLSILAKYEGIPPRTISNQKLNTYLKELCKLADHLTEGVELGRTKGGVRQLRYVPKWDLVTSHTARRSFATNAYLAGVNPVMIMKVTGHRSEAVFLRYIKVSSEQNALLLLSHPHFSGVTSVPMKPALGDQRVETLEMA</sequence>
<reference evidence="5 6" key="1">
    <citation type="submission" date="2021-03" db="EMBL/GenBank/DDBJ databases">
        <title>Fibrella sp. HMF5405 genome sequencing and assembly.</title>
        <authorList>
            <person name="Kang H."/>
            <person name="Kim H."/>
            <person name="Bae S."/>
            <person name="Joh K."/>
        </authorList>
    </citation>
    <scope>NUCLEOTIDE SEQUENCE [LARGE SCALE GENOMIC DNA]</scope>
    <source>
        <strain evidence="5 6">HMF5405</strain>
    </source>
</reference>
<evidence type="ECO:0000259" key="4">
    <source>
        <dbReference type="PROSITE" id="PS51898"/>
    </source>
</evidence>
<keyword evidence="3" id="KW-0233">DNA recombination</keyword>
<dbReference type="RefSeq" id="WP_207329423.1">
    <property type="nucleotide sequence ID" value="NZ_JAFMYW010000003.1"/>
</dbReference>
<keyword evidence="6" id="KW-1185">Reference proteome</keyword>
<dbReference type="Pfam" id="PF17293">
    <property type="entry name" value="Arm-DNA-bind_5"/>
    <property type="match status" value="1"/>
</dbReference>
<dbReference type="Pfam" id="PF00589">
    <property type="entry name" value="Phage_integrase"/>
    <property type="match status" value="1"/>
</dbReference>
<dbReference type="InterPro" id="IPR013762">
    <property type="entry name" value="Integrase-like_cat_sf"/>
</dbReference>
<evidence type="ECO:0000313" key="6">
    <source>
        <dbReference type="Proteomes" id="UP000664628"/>
    </source>
</evidence>
<evidence type="ECO:0000313" key="5">
    <source>
        <dbReference type="EMBL" id="MBO0949466.1"/>
    </source>
</evidence>
<dbReference type="CDD" id="cd01185">
    <property type="entry name" value="INTN1_C_like"/>
    <property type="match status" value="1"/>
</dbReference>
<dbReference type="PANTHER" id="PTHR30349">
    <property type="entry name" value="PHAGE INTEGRASE-RELATED"/>
    <property type="match status" value="1"/>
</dbReference>
<comment type="similarity">
    <text evidence="1">Belongs to the 'phage' integrase family.</text>
</comment>
<dbReference type="Gene3D" id="1.10.150.130">
    <property type="match status" value="1"/>
</dbReference>
<dbReference type="Proteomes" id="UP000664628">
    <property type="component" value="Unassembled WGS sequence"/>
</dbReference>
<dbReference type="SUPFAM" id="SSF56349">
    <property type="entry name" value="DNA breaking-rejoining enzymes"/>
    <property type="match status" value="1"/>
</dbReference>
<dbReference type="InterPro" id="IPR035386">
    <property type="entry name" value="Arm-DNA-bind_5"/>
</dbReference>
<evidence type="ECO:0000256" key="2">
    <source>
        <dbReference type="ARBA" id="ARBA00023125"/>
    </source>
</evidence>
<dbReference type="Gene3D" id="1.10.443.10">
    <property type="entry name" value="Intergrase catalytic core"/>
    <property type="match status" value="1"/>
</dbReference>
<dbReference type="InterPro" id="IPR002104">
    <property type="entry name" value="Integrase_catalytic"/>
</dbReference>
<dbReference type="PANTHER" id="PTHR30349:SF64">
    <property type="entry name" value="PROPHAGE INTEGRASE INTD-RELATED"/>
    <property type="match status" value="1"/>
</dbReference>
<accession>A0ABS3JHJ1</accession>
<organism evidence="5 6">
    <name type="scientific">Fibrella forsythiae</name>
    <dbReference type="NCBI Taxonomy" id="2817061"/>
    <lineage>
        <taxon>Bacteria</taxon>
        <taxon>Pseudomonadati</taxon>
        <taxon>Bacteroidota</taxon>
        <taxon>Cytophagia</taxon>
        <taxon>Cytophagales</taxon>
        <taxon>Spirosomataceae</taxon>
        <taxon>Fibrella</taxon>
    </lineage>
</organism>
<evidence type="ECO:0000256" key="1">
    <source>
        <dbReference type="ARBA" id="ARBA00008857"/>
    </source>
</evidence>
<dbReference type="InterPro" id="IPR050090">
    <property type="entry name" value="Tyrosine_recombinase_XerCD"/>
</dbReference>
<dbReference type="PROSITE" id="PS51898">
    <property type="entry name" value="TYR_RECOMBINASE"/>
    <property type="match status" value="1"/>
</dbReference>
<dbReference type="InterPro" id="IPR010998">
    <property type="entry name" value="Integrase_recombinase_N"/>
</dbReference>
<protein>
    <submittedName>
        <fullName evidence="5">Tyrosine-type recombinase/integrase</fullName>
    </submittedName>
</protein>
<dbReference type="InterPro" id="IPR011010">
    <property type="entry name" value="DNA_brk_join_enz"/>
</dbReference>
<name>A0ABS3JHJ1_9BACT</name>
<evidence type="ECO:0000256" key="3">
    <source>
        <dbReference type="ARBA" id="ARBA00023172"/>
    </source>
</evidence>